<protein>
    <submittedName>
        <fullName evidence="1">Uncharacterized protein</fullName>
    </submittedName>
</protein>
<evidence type="ECO:0000313" key="1">
    <source>
        <dbReference type="EMBL" id="DAD41686.1"/>
    </source>
</evidence>
<dbReference type="EMBL" id="DUZY01000005">
    <property type="protein sequence ID" value="DAD41686.1"/>
    <property type="molecule type" value="Genomic_DNA"/>
</dbReference>
<accession>A0A822ZFA3</accession>
<name>A0A822ZFA3_NELNU</name>
<sequence length="36" mass="4049">METKHFMLMLTLQKDILDSVCFVETGFSLRLAASAT</sequence>
<reference evidence="1 2" key="1">
    <citation type="journal article" date="2020" name="Mol. Biol. Evol.">
        <title>Distinct Expression and Methylation Patterns for Genes with Different Fates following a Single Whole-Genome Duplication in Flowering Plants.</title>
        <authorList>
            <person name="Shi T."/>
            <person name="Rahmani R.S."/>
            <person name="Gugger P.F."/>
            <person name="Wang M."/>
            <person name="Li H."/>
            <person name="Zhang Y."/>
            <person name="Li Z."/>
            <person name="Wang Q."/>
            <person name="Van de Peer Y."/>
            <person name="Marchal K."/>
            <person name="Chen J."/>
        </authorList>
    </citation>
    <scope>NUCLEOTIDE SEQUENCE [LARGE SCALE GENOMIC DNA]</scope>
    <source>
        <tissue evidence="1">Leaf</tissue>
    </source>
</reference>
<evidence type="ECO:0000313" key="2">
    <source>
        <dbReference type="Proteomes" id="UP000607653"/>
    </source>
</evidence>
<dbReference type="Proteomes" id="UP000607653">
    <property type="component" value="Unassembled WGS sequence"/>
</dbReference>
<dbReference type="AlphaFoldDB" id="A0A822ZFA3"/>
<keyword evidence="2" id="KW-1185">Reference proteome</keyword>
<comment type="caution">
    <text evidence="1">The sequence shown here is derived from an EMBL/GenBank/DDBJ whole genome shotgun (WGS) entry which is preliminary data.</text>
</comment>
<organism evidence="1 2">
    <name type="scientific">Nelumbo nucifera</name>
    <name type="common">Sacred lotus</name>
    <dbReference type="NCBI Taxonomy" id="4432"/>
    <lineage>
        <taxon>Eukaryota</taxon>
        <taxon>Viridiplantae</taxon>
        <taxon>Streptophyta</taxon>
        <taxon>Embryophyta</taxon>
        <taxon>Tracheophyta</taxon>
        <taxon>Spermatophyta</taxon>
        <taxon>Magnoliopsida</taxon>
        <taxon>Proteales</taxon>
        <taxon>Nelumbonaceae</taxon>
        <taxon>Nelumbo</taxon>
    </lineage>
</organism>
<gene>
    <name evidence="1" type="ORF">HUJ06_016009</name>
</gene>
<proteinExistence type="predicted"/>